<comment type="caution">
    <text evidence="5">The sequence shown here is derived from an EMBL/GenBank/DDBJ whole genome shotgun (WGS) entry which is preliminary data.</text>
</comment>
<dbReference type="EMBL" id="JFBX01000616">
    <property type="protein sequence ID" value="KXH33524.1"/>
    <property type="molecule type" value="Genomic_DNA"/>
</dbReference>
<protein>
    <submittedName>
        <fullName evidence="5">Beta-lactamase</fullName>
    </submittedName>
</protein>
<feature type="signal peptide" evidence="2">
    <location>
        <begin position="1"/>
        <end position="21"/>
    </location>
</feature>
<dbReference type="Pfam" id="PF26335">
    <property type="entry name" value="ARB_00930_C"/>
    <property type="match status" value="1"/>
</dbReference>
<feature type="chain" id="PRO_5007802151" evidence="2">
    <location>
        <begin position="22"/>
        <end position="565"/>
    </location>
</feature>
<dbReference type="InterPro" id="IPR012338">
    <property type="entry name" value="Beta-lactam/transpept-like"/>
</dbReference>
<dbReference type="Gene3D" id="3.40.710.10">
    <property type="entry name" value="DD-peptidase/beta-lactamase superfamily"/>
    <property type="match status" value="1"/>
</dbReference>
<dbReference type="PANTHER" id="PTHR22935">
    <property type="entry name" value="PENICILLIN-BINDING PROTEIN"/>
    <property type="match status" value="1"/>
</dbReference>
<evidence type="ECO:0000259" key="3">
    <source>
        <dbReference type="Pfam" id="PF00144"/>
    </source>
</evidence>
<evidence type="ECO:0000313" key="5">
    <source>
        <dbReference type="EMBL" id="KXH33524.1"/>
    </source>
</evidence>
<organism evidence="5 6">
    <name type="scientific">Colletotrichum simmondsii</name>
    <dbReference type="NCBI Taxonomy" id="703756"/>
    <lineage>
        <taxon>Eukaryota</taxon>
        <taxon>Fungi</taxon>
        <taxon>Dikarya</taxon>
        <taxon>Ascomycota</taxon>
        <taxon>Pezizomycotina</taxon>
        <taxon>Sordariomycetes</taxon>
        <taxon>Hypocreomycetidae</taxon>
        <taxon>Glomerellales</taxon>
        <taxon>Glomerellaceae</taxon>
        <taxon>Colletotrichum</taxon>
        <taxon>Colletotrichum acutatum species complex</taxon>
    </lineage>
</organism>
<gene>
    <name evidence="5" type="ORF">CSIM01_10580</name>
</gene>
<name>A0A135SC87_9PEZI</name>
<dbReference type="SUPFAM" id="SSF56601">
    <property type="entry name" value="beta-lactamase/transpeptidase-like"/>
    <property type="match status" value="1"/>
</dbReference>
<dbReference type="InterPro" id="IPR051478">
    <property type="entry name" value="Beta-lactamase-like_AB/R"/>
</dbReference>
<dbReference type="Proteomes" id="UP000070328">
    <property type="component" value="Unassembled WGS sequence"/>
</dbReference>
<evidence type="ECO:0000256" key="2">
    <source>
        <dbReference type="SAM" id="SignalP"/>
    </source>
</evidence>
<evidence type="ECO:0000256" key="1">
    <source>
        <dbReference type="ARBA" id="ARBA00038473"/>
    </source>
</evidence>
<feature type="domain" description="Beta-lactamase-related" evidence="3">
    <location>
        <begin position="77"/>
        <end position="393"/>
    </location>
</feature>
<dbReference type="AlphaFoldDB" id="A0A135SC87"/>
<reference evidence="5 6" key="1">
    <citation type="submission" date="2014-02" db="EMBL/GenBank/DDBJ databases">
        <title>The genome sequence of Colletotrichum simmondsii CBS122122.</title>
        <authorList>
            <person name="Baroncelli R."/>
            <person name="Thon M.R."/>
        </authorList>
    </citation>
    <scope>NUCLEOTIDE SEQUENCE [LARGE SCALE GENOMIC DNA]</scope>
    <source>
        <strain evidence="5 6">CBS122122</strain>
    </source>
</reference>
<dbReference type="OrthoDB" id="10250282at2759"/>
<accession>A0A135SC87</accession>
<comment type="similarity">
    <text evidence="1">Belongs to the beta-lactamase family.</text>
</comment>
<dbReference type="InterPro" id="IPR058664">
    <property type="entry name" value="ARB_00930-like_C"/>
</dbReference>
<evidence type="ECO:0000259" key="4">
    <source>
        <dbReference type="Pfam" id="PF26335"/>
    </source>
</evidence>
<keyword evidence="2" id="KW-0732">Signal</keyword>
<dbReference type="PANTHER" id="PTHR22935:SF95">
    <property type="entry name" value="BETA-LACTAMASE-LIKE 1-RELATED"/>
    <property type="match status" value="1"/>
</dbReference>
<dbReference type="Pfam" id="PF00144">
    <property type="entry name" value="Beta-lactamase"/>
    <property type="match status" value="1"/>
</dbReference>
<sequence>MVPKTSLLALAATSYITASQANPCPPLGPTLPSTKTPSNSTIVQETILKIQEGLVNFTSVLNYTAISIGVKSIHEDTPLFDWHYTPPVADNRSVAKVDIDTVYRGGSITKVFTTLTALKNSKIKGTDPVTKYLPQLKTDAVKNEGQLNFIPWDNITIEDLASHVSGLGGDIATDLAVFPGAWASMGLPPVSNDTKPTCSGLPGTKPCSGKDLLHGLNEKPLVFRPHTTPVYSNIGIALLALAVEAASNQTYETILTDTILKPLGLTKTSIATPAKGSGFIPLQEPTWGGDLGAYAAAGGIYTNTRDMLTFGTAILSDKIGIDTGSWLKPRAFTSSRGYSIGAPWEIWTTSTLLDSGVPVSIYTKSGDLGLYTNVFLLIPDYDLVISILTAGAEAAGTFQFPSQVISPVIQALIPALEKANKEHAAAIFAGEYIDEKTNSTLTLSIDDGPGLSLTNYTVRGFDVLSHIPSYGVGSKIQAFNVSGRVYPTNIREGDQWSWRAVYKNHDEPDVGDKLVYPDGDCQTWGLIDRKTYNYLALDDFTITIAEDGSAESISPRPFGVTLKNA</sequence>
<keyword evidence="6" id="KW-1185">Reference proteome</keyword>
<evidence type="ECO:0000313" key="6">
    <source>
        <dbReference type="Proteomes" id="UP000070328"/>
    </source>
</evidence>
<feature type="domain" description="Beta-lactamase-like ARB-00930-like C-terminal" evidence="4">
    <location>
        <begin position="421"/>
        <end position="564"/>
    </location>
</feature>
<proteinExistence type="inferred from homology"/>
<dbReference type="InterPro" id="IPR001466">
    <property type="entry name" value="Beta-lactam-related"/>
</dbReference>